<feature type="domain" description="Alpha/beta hydrolase fold-3" evidence="4">
    <location>
        <begin position="86"/>
        <end position="307"/>
    </location>
</feature>
<dbReference type="PANTHER" id="PTHR23024:SF546">
    <property type="entry name" value="CARBOXYLESTERASE 120-RELATED"/>
    <property type="match status" value="1"/>
</dbReference>
<dbReference type="InterPro" id="IPR029058">
    <property type="entry name" value="AB_hydrolase_fold"/>
</dbReference>
<comment type="similarity">
    <text evidence="1">Belongs to the 'GDXG' lipolytic enzyme family.</text>
</comment>
<dbReference type="InterPro" id="IPR002168">
    <property type="entry name" value="Lipase_GDXG_HIS_AS"/>
</dbReference>
<dbReference type="Proteomes" id="UP001652660">
    <property type="component" value="Chromosome 8e"/>
</dbReference>
<sequence>MSDQFPQLIDPNEDPYGYLGMTKNPVGSITRLSQVQTPGTPASSDPSNPFHLSKDADVNQSKGTWARIFVPRAAFDSFPTTKLPLIVYFHGGGFVVFSVNTAMFDALYTPIVTEFPAVVISVEYRLAPEHRLPAAYEDCFEALHWIKASNDEWLEKYADFSKAFLMGTNAGGNIAYHVGLSAAACMDDLLPLRIKGLILHHPFFGGTELTESELKLAKDMVIPLTVCDLMWDLSLPIGFDRDHRYCNPMAFITSDQFDQVKALGWKILVTGFDGDPLRDRQIELWKKLEENGVSVTGKFDEGGSHGYEALDPAKAKELAITIKDLVESATAS</sequence>
<dbReference type="PANTHER" id="PTHR23024">
    <property type="entry name" value="ARYLACETAMIDE DEACETYLASE"/>
    <property type="match status" value="1"/>
</dbReference>
<evidence type="ECO:0000259" key="4">
    <source>
        <dbReference type="Pfam" id="PF07859"/>
    </source>
</evidence>
<evidence type="ECO:0000256" key="2">
    <source>
        <dbReference type="ARBA" id="ARBA00022801"/>
    </source>
</evidence>
<feature type="compositionally biased region" description="Polar residues" evidence="3">
    <location>
        <begin position="34"/>
        <end position="47"/>
    </location>
</feature>
<keyword evidence="5" id="KW-1185">Reference proteome</keyword>
<reference evidence="6" key="1">
    <citation type="submission" date="2025-08" db="UniProtKB">
        <authorList>
            <consortium name="RefSeq"/>
        </authorList>
    </citation>
    <scope>IDENTIFICATION</scope>
    <source>
        <tissue evidence="6">Leaves</tissue>
    </source>
</reference>
<protein>
    <submittedName>
        <fullName evidence="6">Carboxylesterase 20-like</fullName>
    </submittedName>
</protein>
<evidence type="ECO:0000256" key="3">
    <source>
        <dbReference type="SAM" id="MobiDB-lite"/>
    </source>
</evidence>
<proteinExistence type="inferred from homology"/>
<evidence type="ECO:0000313" key="6">
    <source>
        <dbReference type="RefSeq" id="XP_071917336.1"/>
    </source>
</evidence>
<dbReference type="Pfam" id="PF07859">
    <property type="entry name" value="Abhydrolase_3"/>
    <property type="match status" value="1"/>
</dbReference>
<dbReference type="Gene3D" id="3.40.50.1820">
    <property type="entry name" value="alpha/beta hydrolase"/>
    <property type="match status" value="1"/>
</dbReference>
<name>A0ABM4VCT0_COFAR</name>
<dbReference type="InterPro" id="IPR013094">
    <property type="entry name" value="AB_hydrolase_3"/>
</dbReference>
<dbReference type="InterPro" id="IPR050466">
    <property type="entry name" value="Carboxylest/Gibb_receptor"/>
</dbReference>
<gene>
    <name evidence="6" type="primary">LOC113702763</name>
</gene>
<organism evidence="5 6">
    <name type="scientific">Coffea arabica</name>
    <name type="common">Arabian coffee</name>
    <dbReference type="NCBI Taxonomy" id="13443"/>
    <lineage>
        <taxon>Eukaryota</taxon>
        <taxon>Viridiplantae</taxon>
        <taxon>Streptophyta</taxon>
        <taxon>Embryophyta</taxon>
        <taxon>Tracheophyta</taxon>
        <taxon>Spermatophyta</taxon>
        <taxon>Magnoliopsida</taxon>
        <taxon>eudicotyledons</taxon>
        <taxon>Gunneridae</taxon>
        <taxon>Pentapetalae</taxon>
        <taxon>asterids</taxon>
        <taxon>lamiids</taxon>
        <taxon>Gentianales</taxon>
        <taxon>Rubiaceae</taxon>
        <taxon>Ixoroideae</taxon>
        <taxon>Gardenieae complex</taxon>
        <taxon>Bertiereae - Coffeeae clade</taxon>
        <taxon>Coffeeae</taxon>
        <taxon>Coffea</taxon>
    </lineage>
</organism>
<evidence type="ECO:0000313" key="5">
    <source>
        <dbReference type="Proteomes" id="UP001652660"/>
    </source>
</evidence>
<dbReference type="SUPFAM" id="SSF53474">
    <property type="entry name" value="alpha/beta-Hydrolases"/>
    <property type="match status" value="1"/>
</dbReference>
<feature type="region of interest" description="Disordered" evidence="3">
    <location>
        <begin position="34"/>
        <end position="53"/>
    </location>
</feature>
<accession>A0ABM4VCT0</accession>
<dbReference type="RefSeq" id="XP_071917336.1">
    <property type="nucleotide sequence ID" value="XM_072061235.1"/>
</dbReference>
<keyword evidence="2" id="KW-0378">Hydrolase</keyword>
<dbReference type="PROSITE" id="PS01173">
    <property type="entry name" value="LIPASE_GDXG_HIS"/>
    <property type="match status" value="1"/>
</dbReference>
<evidence type="ECO:0000256" key="1">
    <source>
        <dbReference type="ARBA" id="ARBA00010515"/>
    </source>
</evidence>
<dbReference type="GeneID" id="113702763"/>